<dbReference type="PANTHER" id="PTHR38081:SF1">
    <property type="entry name" value="WAP DOMAIN-CONTAINING PROTEIN"/>
    <property type="match status" value="1"/>
</dbReference>
<gene>
    <name evidence="1" type="ORF">LVJ94_48225</name>
</gene>
<dbReference type="InterPro" id="IPR009078">
    <property type="entry name" value="Ferritin-like_SF"/>
</dbReference>
<dbReference type="EMBL" id="CP089983">
    <property type="protein sequence ID" value="WXB04670.1"/>
    <property type="molecule type" value="Genomic_DNA"/>
</dbReference>
<protein>
    <submittedName>
        <fullName evidence="1">Ferritin-like domain-containing protein</fullName>
    </submittedName>
</protein>
<dbReference type="PANTHER" id="PTHR38081">
    <property type="entry name" value="WAP DOMAIN-CONTAINING PROTEIN"/>
    <property type="match status" value="1"/>
</dbReference>
<dbReference type="Proteomes" id="UP001374803">
    <property type="component" value="Chromosome"/>
</dbReference>
<dbReference type="RefSeq" id="WP_394834314.1">
    <property type="nucleotide sequence ID" value="NZ_CP089929.1"/>
</dbReference>
<evidence type="ECO:0000313" key="1">
    <source>
        <dbReference type="EMBL" id="WXB04670.1"/>
    </source>
</evidence>
<dbReference type="CDD" id="cd00657">
    <property type="entry name" value="Ferritin_like"/>
    <property type="match status" value="1"/>
</dbReference>
<reference evidence="1" key="1">
    <citation type="submission" date="2021-12" db="EMBL/GenBank/DDBJ databases">
        <title>Discovery of the Pendulisporaceae a myxobacterial family with distinct sporulation behavior and unique specialized metabolism.</title>
        <authorList>
            <person name="Garcia R."/>
            <person name="Popoff A."/>
            <person name="Bader C.D."/>
            <person name="Loehr J."/>
            <person name="Walesch S."/>
            <person name="Walt C."/>
            <person name="Boldt J."/>
            <person name="Bunk B."/>
            <person name="Haeckl F.J.F.P.J."/>
            <person name="Gunesch A.P."/>
            <person name="Birkelbach J."/>
            <person name="Nuebel U."/>
            <person name="Pietschmann T."/>
            <person name="Bach T."/>
            <person name="Mueller R."/>
        </authorList>
    </citation>
    <scope>NUCLEOTIDE SEQUENCE</scope>
    <source>
        <strain evidence="1">MSr11367</strain>
    </source>
</reference>
<organism evidence="1 2">
    <name type="scientific">Pendulispora rubella</name>
    <dbReference type="NCBI Taxonomy" id="2741070"/>
    <lineage>
        <taxon>Bacteria</taxon>
        <taxon>Pseudomonadati</taxon>
        <taxon>Myxococcota</taxon>
        <taxon>Myxococcia</taxon>
        <taxon>Myxococcales</taxon>
        <taxon>Sorangiineae</taxon>
        <taxon>Pendulisporaceae</taxon>
        <taxon>Pendulispora</taxon>
    </lineage>
</organism>
<keyword evidence="2" id="KW-1185">Reference proteome</keyword>
<proteinExistence type="predicted"/>
<accession>A0ABZ2L1I5</accession>
<dbReference type="SUPFAM" id="SSF47240">
    <property type="entry name" value="Ferritin-like"/>
    <property type="match status" value="1"/>
</dbReference>
<name>A0ABZ2L1I5_9BACT</name>
<evidence type="ECO:0000313" key="2">
    <source>
        <dbReference type="Proteomes" id="UP001374803"/>
    </source>
</evidence>
<sequence>MDLRQQEPPPQTESACSATVRSRVPHKECIGEQSVHARADAGVMANGCPAIDAVQDGCCNPAVEFAEISSDRCCYWFCTGSCCGRPFVVDGRERVATTEERRDWQKGRAVRSVASTLDAATRGALADAWARDALMEHASIASFARFTLQLLAVGAPAPFLQAAQRSALDEVNHARACFALASRFAGRAIGPGPLPMNHAVDDITLERAAASAAVEGCIGETTAAIVAQARLREARDLEVRAVLETIVRDETAHALLAWRFVTWAISVGGESTRKAVAAAIQSALASHDACARPSSNDAAPLREYGHISASETGALAECARRDILAPAFAALLRRA</sequence>